<accession>A0ABR3AW45</accession>
<sequence>MKIKQANVNPTYTETTDPGPPASPESLLVANITSFIRVELLCDIDQVFCGKVMESLTSAAREFSLVINIKSSIVIHTSYYSFCNTGCSNETYGWGTPASQFTLPFQNGIVDPNYVYPQALAKQLAPYGFTSAWADYDIEMEINHDPYLNAVDYDDAYDEGWNGTGVPPGGKYWFKNNETSIGDDQIDMEYLLLHEIIHGAGFISSWAAYFSNRASPFQTMLAGLFPDLELRLVTPNPYWYVNQQGGPTYVTGFQPTMIFDKFLTVNGSRANELSVQIDRANGSLVDLAFEMEDFCVQDSDAFVVHFMKSFIYSDMFLPARQLWNIMSYPSSIYFYSPEPNTTQTSVYNNDSYRYMVLATGTEALNSASEQSDRHFRTSASISHIDAMYASTPDFLMTDIFITGQTLDSLVEDAYDMLDDPITYNTSIYNSTTLNTTITVNEYRSPIGPGILRMLDAMGYSTILTNDNYTSSVNSSEAARRKSVCDDVNDRVSIAEPITLSINNGYKGGTSVYGGLLWVSITLAVIAAAPC</sequence>
<name>A0ABR3AW45_PHYBL</name>
<organism evidence="2 3">
    <name type="scientific">Phycomyces blakesleeanus</name>
    <dbReference type="NCBI Taxonomy" id="4837"/>
    <lineage>
        <taxon>Eukaryota</taxon>
        <taxon>Fungi</taxon>
        <taxon>Fungi incertae sedis</taxon>
        <taxon>Mucoromycota</taxon>
        <taxon>Mucoromycotina</taxon>
        <taxon>Mucoromycetes</taxon>
        <taxon>Mucorales</taxon>
        <taxon>Phycomycetaceae</taxon>
        <taxon>Phycomyces</taxon>
    </lineage>
</organism>
<comment type="caution">
    <text evidence="2">The sequence shown here is derived from an EMBL/GenBank/DDBJ whole genome shotgun (WGS) entry which is preliminary data.</text>
</comment>
<dbReference type="EMBL" id="JBCLYO010000015">
    <property type="protein sequence ID" value="KAL0082499.1"/>
    <property type="molecule type" value="Genomic_DNA"/>
</dbReference>
<evidence type="ECO:0000256" key="1">
    <source>
        <dbReference type="SAM" id="MobiDB-lite"/>
    </source>
</evidence>
<reference evidence="2 3" key="1">
    <citation type="submission" date="2024-04" db="EMBL/GenBank/DDBJ databases">
        <title>Symmetric and asymmetric DNA N6-adenine methylation regulates different biological responses in Mucorales.</title>
        <authorList>
            <consortium name="Lawrence Berkeley National Laboratory"/>
            <person name="Lax C."/>
            <person name="Mondo S.J."/>
            <person name="Osorio-Concepcion M."/>
            <person name="Muszewska A."/>
            <person name="Corrochano-Luque M."/>
            <person name="Gutierrez G."/>
            <person name="Riley R."/>
            <person name="Lipzen A."/>
            <person name="Guo J."/>
            <person name="Hundley H."/>
            <person name="Amirebrahimi M."/>
            <person name="Ng V."/>
            <person name="Lorenzo-Gutierrez D."/>
            <person name="Binder U."/>
            <person name="Yang J."/>
            <person name="Song Y."/>
            <person name="Canovas D."/>
            <person name="Navarro E."/>
            <person name="Freitag M."/>
            <person name="Gabaldon T."/>
            <person name="Grigoriev I.V."/>
            <person name="Corrochano L.M."/>
            <person name="Nicolas F.E."/>
            <person name="Garre V."/>
        </authorList>
    </citation>
    <scope>NUCLEOTIDE SEQUENCE [LARGE SCALE GENOMIC DNA]</scope>
    <source>
        <strain evidence="2 3">L51</strain>
    </source>
</reference>
<feature type="compositionally biased region" description="Polar residues" evidence="1">
    <location>
        <begin position="1"/>
        <end position="16"/>
    </location>
</feature>
<dbReference type="Proteomes" id="UP001448207">
    <property type="component" value="Unassembled WGS sequence"/>
</dbReference>
<evidence type="ECO:0000313" key="3">
    <source>
        <dbReference type="Proteomes" id="UP001448207"/>
    </source>
</evidence>
<keyword evidence="3" id="KW-1185">Reference proteome</keyword>
<feature type="region of interest" description="Disordered" evidence="1">
    <location>
        <begin position="1"/>
        <end position="23"/>
    </location>
</feature>
<evidence type="ECO:0000313" key="2">
    <source>
        <dbReference type="EMBL" id="KAL0082499.1"/>
    </source>
</evidence>
<gene>
    <name evidence="2" type="ORF">J3Q64DRAFT_1642851</name>
</gene>
<proteinExistence type="predicted"/>
<protein>
    <submittedName>
        <fullName evidence="2">Uncharacterized protein</fullName>
    </submittedName>
</protein>